<dbReference type="InterPro" id="IPR003591">
    <property type="entry name" value="Leu-rich_rpt_typical-subtyp"/>
</dbReference>
<feature type="compositionally biased region" description="Basic and acidic residues" evidence="3">
    <location>
        <begin position="220"/>
        <end position="230"/>
    </location>
</feature>
<evidence type="ECO:0000313" key="5">
    <source>
        <dbReference type="Proteomes" id="UP000266841"/>
    </source>
</evidence>
<dbReference type="Proteomes" id="UP000266841">
    <property type="component" value="Unassembled WGS sequence"/>
</dbReference>
<organism evidence="4 5">
    <name type="scientific">Thalassiosira oceanica</name>
    <name type="common">Marine diatom</name>
    <dbReference type="NCBI Taxonomy" id="159749"/>
    <lineage>
        <taxon>Eukaryota</taxon>
        <taxon>Sar</taxon>
        <taxon>Stramenopiles</taxon>
        <taxon>Ochrophyta</taxon>
        <taxon>Bacillariophyta</taxon>
        <taxon>Coscinodiscophyceae</taxon>
        <taxon>Thalassiosirophycidae</taxon>
        <taxon>Thalassiosirales</taxon>
        <taxon>Thalassiosiraceae</taxon>
        <taxon>Thalassiosira</taxon>
    </lineage>
</organism>
<gene>
    <name evidence="4" type="ORF">THAOC_12089</name>
</gene>
<comment type="caution">
    <text evidence="4">The sequence shown here is derived from an EMBL/GenBank/DDBJ whole genome shotgun (WGS) entry which is preliminary data.</text>
</comment>
<dbReference type="InterPro" id="IPR032675">
    <property type="entry name" value="LRR_dom_sf"/>
</dbReference>
<dbReference type="AlphaFoldDB" id="K0SNI3"/>
<evidence type="ECO:0000313" key="4">
    <source>
        <dbReference type="EMBL" id="EJK66935.1"/>
    </source>
</evidence>
<feature type="region of interest" description="Disordered" evidence="3">
    <location>
        <begin position="113"/>
        <end position="251"/>
    </location>
</feature>
<keyword evidence="2" id="KW-0677">Repeat</keyword>
<keyword evidence="1" id="KW-0433">Leucine-rich repeat</keyword>
<dbReference type="eggNOG" id="KOG0472">
    <property type="taxonomic scope" value="Eukaryota"/>
</dbReference>
<proteinExistence type="predicted"/>
<dbReference type="Gene3D" id="3.80.10.10">
    <property type="entry name" value="Ribonuclease Inhibitor"/>
    <property type="match status" value="3"/>
</dbReference>
<accession>K0SNI3</accession>
<feature type="compositionally biased region" description="Basic and acidic residues" evidence="3">
    <location>
        <begin position="149"/>
        <end position="167"/>
    </location>
</feature>
<name>K0SNI3_THAOC</name>
<protein>
    <recommendedName>
        <fullName evidence="6">Leucine-rich repeat-containing protein 40</fullName>
    </recommendedName>
</protein>
<evidence type="ECO:0000256" key="2">
    <source>
        <dbReference type="ARBA" id="ARBA00022737"/>
    </source>
</evidence>
<dbReference type="EMBL" id="AGNL01013935">
    <property type="protein sequence ID" value="EJK66935.1"/>
    <property type="molecule type" value="Genomic_DNA"/>
</dbReference>
<feature type="non-terminal residue" evidence="4">
    <location>
        <position position="681"/>
    </location>
</feature>
<dbReference type="SMART" id="SM00369">
    <property type="entry name" value="LRR_TYP"/>
    <property type="match status" value="4"/>
</dbReference>
<evidence type="ECO:0008006" key="6">
    <source>
        <dbReference type="Google" id="ProtNLM"/>
    </source>
</evidence>
<dbReference type="PANTHER" id="PTHR45617">
    <property type="entry name" value="LEUCINE RICH REPEAT FAMILY PROTEIN"/>
    <property type="match status" value="1"/>
</dbReference>
<evidence type="ECO:0000256" key="3">
    <source>
        <dbReference type="SAM" id="MobiDB-lite"/>
    </source>
</evidence>
<keyword evidence="5" id="KW-1185">Reference proteome</keyword>
<sequence>MSPSISSGSLFGSLGSNHTALVLSLKAFRIFLGSSSMSSVVAFAGEGDLEDLPYRARLAREGHDGYPDVPVRRGGEEAQEDRAEVLGELGGGLLPPPASVHVDHRLVEVDREEVDADRGEVGGGRPAPPVELVAASGPPGPGSAGNFDPETRLLGRAKAKGEGRDPRISCIGGVTRNIKEGESGGSNEQPPAAGSGGQPAVTRRKPRRLNPAFASAHGINDSKNKGDKTRPGGPGRRPPPSRDTDGRKKKVDVAIRTARSSGKMNLSDCALSRLPDEIFSLRTNVTIDLSLSIDNPGFAYGEDEVTLLDISDNSLAGGIDERVSNLTSLQILRARRCDVAEVPWRSVVLKLDNLLTLDLAGNSLSVAMLELLPMTMREVDLSNNSLTRITGDDEPPVVLPSLIRLDLANNRLNKLPMRMEVPSLRHLIFAGNEIGEEFPDALIRECEKSLTTLDGQRNKLRRVPSLVGCKRLRVVDFGDNALIDVPQIGEDVIELNLVNNKLKSIGGLFAEMEQSPDFRSKLGELRLRGNKVESLDPAIVRCLASVTFIDASMNNLKDLPSVLGYLPCLRRMPLEGNAIRSIRASLLTNTPALMKFLRGRDSAPPGDDYLAGPDPAGSAGGALTKVEVEVGQAKSLVNSALAGTFTLDLSGKELSNMPGALMAELTADCANGGGTVGGRVR</sequence>
<reference evidence="4 5" key="1">
    <citation type="journal article" date="2012" name="Genome Biol.">
        <title>Genome and low-iron response of an oceanic diatom adapted to chronic iron limitation.</title>
        <authorList>
            <person name="Lommer M."/>
            <person name="Specht M."/>
            <person name="Roy A.S."/>
            <person name="Kraemer L."/>
            <person name="Andreson R."/>
            <person name="Gutowska M.A."/>
            <person name="Wolf J."/>
            <person name="Bergner S.V."/>
            <person name="Schilhabel M.B."/>
            <person name="Klostermeier U.C."/>
            <person name="Beiko R.G."/>
            <person name="Rosenstiel P."/>
            <person name="Hippler M."/>
            <person name="Laroche J."/>
        </authorList>
    </citation>
    <scope>NUCLEOTIDE SEQUENCE [LARGE SCALE GENOMIC DNA]</scope>
    <source>
        <strain evidence="4 5">CCMP1005</strain>
    </source>
</reference>
<dbReference type="OrthoDB" id="194937at2759"/>
<dbReference type="PANTHER" id="PTHR45617:SF169">
    <property type="entry name" value="LRRCT DOMAIN-CONTAINING PROTEIN"/>
    <property type="match status" value="1"/>
</dbReference>
<dbReference type="SUPFAM" id="SSF52058">
    <property type="entry name" value="L domain-like"/>
    <property type="match status" value="1"/>
</dbReference>
<evidence type="ECO:0000256" key="1">
    <source>
        <dbReference type="ARBA" id="ARBA00022614"/>
    </source>
</evidence>